<evidence type="ECO:0000313" key="3">
    <source>
        <dbReference type="Proteomes" id="UP000239861"/>
    </source>
</evidence>
<reference evidence="2 3" key="1">
    <citation type="submission" date="2018-02" db="EMBL/GenBank/DDBJ databases">
        <title>Subsurface microbial communities from deep shales in Ohio and West Virginia, USA.</title>
        <authorList>
            <person name="Wrighton K."/>
        </authorList>
    </citation>
    <scope>NUCLEOTIDE SEQUENCE [LARGE SCALE GENOMIC DNA]</scope>
    <source>
        <strain evidence="2 3">MARC-MIP3H16</strain>
    </source>
</reference>
<dbReference type="InterPro" id="IPR039459">
    <property type="entry name" value="RepB-like_DNA_primase_dom"/>
</dbReference>
<evidence type="ECO:0000313" key="2">
    <source>
        <dbReference type="EMBL" id="PPK57333.1"/>
    </source>
</evidence>
<dbReference type="Pfam" id="PF16793">
    <property type="entry name" value="RepB_primase"/>
    <property type="match status" value="1"/>
</dbReference>
<dbReference type="EMBL" id="PTIW01000050">
    <property type="protein sequence ID" value="PPK57333.1"/>
    <property type="molecule type" value="Genomic_DNA"/>
</dbReference>
<evidence type="ECO:0000259" key="1">
    <source>
        <dbReference type="Pfam" id="PF16793"/>
    </source>
</evidence>
<proteinExistence type="predicted"/>
<feature type="domain" description="RepB-like DNA primase" evidence="1">
    <location>
        <begin position="62"/>
        <end position="179"/>
    </location>
</feature>
<dbReference type="RefSeq" id="WP_104412920.1">
    <property type="nucleotide sequence ID" value="NZ_PTIW01000050.1"/>
</dbReference>
<dbReference type="AlphaFoldDB" id="A0AB36ZRG7"/>
<protein>
    <submittedName>
        <fullName evidence="2">DNA primase RepB-like protein</fullName>
    </submittedName>
</protein>
<dbReference type="Gene3D" id="3.30.70.1790">
    <property type="entry name" value="RepB DNA-primase, N-terminal domain"/>
    <property type="match status" value="1"/>
</dbReference>
<organism evidence="2 3">
    <name type="scientific">Malaciobacter marinus</name>
    <dbReference type="NCBI Taxonomy" id="505249"/>
    <lineage>
        <taxon>Bacteria</taxon>
        <taxon>Pseudomonadati</taxon>
        <taxon>Campylobacterota</taxon>
        <taxon>Epsilonproteobacteria</taxon>
        <taxon>Campylobacterales</taxon>
        <taxon>Arcobacteraceae</taxon>
        <taxon>Malaciobacter</taxon>
    </lineage>
</organism>
<sequence length="331" mass="39233">MKNVYEFINWYYGEGDNFFIVAIDNKTNAISNYYHTKSSFKKYYEQVLLENSLWNKSLYFTINSFKAKDECEINETKKPRKTKSNVSHIKSIVFDFDEPETSKEDCVNLIKTLNMNPTYIQETSPMKFQVCYRLNDDNIDFKEYELVNKTLAKKFNSDINVCSIEKVFRLPFTINHKNGFETRIIKIDIENSYDFSMFSNKLNQFLVEDEKLAKYYEILKNKNRKNTQVGSKKPKDSTKSITKKTPVQNNAIDFNEDVYLDAHLIAKYQSLLKFNKDDASVADILYIKQRAKDTDNYDDIFNEIITIRNILEKPLKRDLSSYYDDRAQFMY</sequence>
<comment type="caution">
    <text evidence="2">The sequence shown here is derived from an EMBL/GenBank/DDBJ whole genome shotgun (WGS) entry which is preliminary data.</text>
</comment>
<accession>A0AB36ZRG7</accession>
<dbReference type="Proteomes" id="UP000239861">
    <property type="component" value="Unassembled WGS sequence"/>
</dbReference>
<name>A0AB36ZRG7_9BACT</name>
<gene>
    <name evidence="2" type="ORF">B0F89_1507</name>
</gene>